<organism evidence="1">
    <name type="scientific">Arundo donax</name>
    <name type="common">Giant reed</name>
    <name type="synonym">Donax arundinaceus</name>
    <dbReference type="NCBI Taxonomy" id="35708"/>
    <lineage>
        <taxon>Eukaryota</taxon>
        <taxon>Viridiplantae</taxon>
        <taxon>Streptophyta</taxon>
        <taxon>Embryophyta</taxon>
        <taxon>Tracheophyta</taxon>
        <taxon>Spermatophyta</taxon>
        <taxon>Magnoliopsida</taxon>
        <taxon>Liliopsida</taxon>
        <taxon>Poales</taxon>
        <taxon>Poaceae</taxon>
        <taxon>PACMAD clade</taxon>
        <taxon>Arundinoideae</taxon>
        <taxon>Arundineae</taxon>
        <taxon>Arundo</taxon>
    </lineage>
</organism>
<name>A0A0A8Y453_ARUDO</name>
<dbReference type="AlphaFoldDB" id="A0A0A8Y453"/>
<reference evidence="1" key="1">
    <citation type="submission" date="2014-09" db="EMBL/GenBank/DDBJ databases">
        <authorList>
            <person name="Magalhaes I.L.F."/>
            <person name="Oliveira U."/>
            <person name="Santos F.R."/>
            <person name="Vidigal T.H.D.A."/>
            <person name="Brescovit A.D."/>
            <person name="Santos A.J."/>
        </authorList>
    </citation>
    <scope>NUCLEOTIDE SEQUENCE</scope>
    <source>
        <tissue evidence="1">Shoot tissue taken approximately 20 cm above the soil surface</tissue>
    </source>
</reference>
<protein>
    <submittedName>
        <fullName evidence="1">Uncharacterized protein</fullName>
    </submittedName>
</protein>
<evidence type="ECO:0000313" key="1">
    <source>
        <dbReference type="EMBL" id="JAD18652.1"/>
    </source>
</evidence>
<accession>A0A0A8Y453</accession>
<sequence>MWPAFFFRPALKFGASQECRIAPRRGAGVPRPRVAAVALRRRRRGGLPDRRPGVSEVRG</sequence>
<dbReference type="EMBL" id="GBRH01279243">
    <property type="protein sequence ID" value="JAD18652.1"/>
    <property type="molecule type" value="Transcribed_RNA"/>
</dbReference>
<reference evidence="1" key="2">
    <citation type="journal article" date="2015" name="Data Brief">
        <title>Shoot transcriptome of the giant reed, Arundo donax.</title>
        <authorList>
            <person name="Barrero R.A."/>
            <person name="Guerrero F.D."/>
            <person name="Moolhuijzen P."/>
            <person name="Goolsby J.A."/>
            <person name="Tidwell J."/>
            <person name="Bellgard S.E."/>
            <person name="Bellgard M.I."/>
        </authorList>
    </citation>
    <scope>NUCLEOTIDE SEQUENCE</scope>
    <source>
        <tissue evidence="1">Shoot tissue taken approximately 20 cm above the soil surface</tissue>
    </source>
</reference>
<proteinExistence type="predicted"/>